<accession>A0A9P8QCJ3</accession>
<organism evidence="1 2">
    <name type="scientific">Wickerhamomyces pijperi</name>
    <name type="common">Yeast</name>
    <name type="synonym">Pichia pijperi</name>
    <dbReference type="NCBI Taxonomy" id="599730"/>
    <lineage>
        <taxon>Eukaryota</taxon>
        <taxon>Fungi</taxon>
        <taxon>Dikarya</taxon>
        <taxon>Ascomycota</taxon>
        <taxon>Saccharomycotina</taxon>
        <taxon>Saccharomycetes</taxon>
        <taxon>Phaffomycetales</taxon>
        <taxon>Wickerhamomycetaceae</taxon>
        <taxon>Wickerhamomyces</taxon>
    </lineage>
</organism>
<reference evidence="1" key="2">
    <citation type="submission" date="2021-01" db="EMBL/GenBank/DDBJ databases">
        <authorList>
            <person name="Schikora-Tamarit M.A."/>
        </authorList>
    </citation>
    <scope>NUCLEOTIDE SEQUENCE</scope>
    <source>
        <strain evidence="1">CBS2887</strain>
    </source>
</reference>
<protein>
    <submittedName>
        <fullName evidence="1">Uncharacterized protein</fullName>
    </submittedName>
</protein>
<dbReference type="Proteomes" id="UP000774326">
    <property type="component" value="Unassembled WGS sequence"/>
</dbReference>
<reference evidence="1" key="1">
    <citation type="journal article" date="2021" name="Open Biol.">
        <title>Shared evolutionary footprints suggest mitochondrial oxidative damage underlies multiple complex I losses in fungi.</title>
        <authorList>
            <person name="Schikora-Tamarit M.A."/>
            <person name="Marcet-Houben M."/>
            <person name="Nosek J."/>
            <person name="Gabaldon T."/>
        </authorList>
    </citation>
    <scope>NUCLEOTIDE SEQUENCE</scope>
    <source>
        <strain evidence="1">CBS2887</strain>
    </source>
</reference>
<comment type="caution">
    <text evidence="1">The sequence shown here is derived from an EMBL/GenBank/DDBJ whole genome shotgun (WGS) entry which is preliminary data.</text>
</comment>
<sequence length="78" mass="8547">MAKDNKAEGKDIIETQPVCKPNWKLEISTTEPIKSPAMMARGVICLIAGLSCHGIDLQSESSSCFRSCVWVGMMWSSL</sequence>
<evidence type="ECO:0000313" key="1">
    <source>
        <dbReference type="EMBL" id="KAH3687986.1"/>
    </source>
</evidence>
<name>A0A9P8QCJ3_WICPI</name>
<dbReference type="EMBL" id="JAEUBG010000560">
    <property type="protein sequence ID" value="KAH3687986.1"/>
    <property type="molecule type" value="Genomic_DNA"/>
</dbReference>
<proteinExistence type="predicted"/>
<keyword evidence="2" id="KW-1185">Reference proteome</keyword>
<dbReference type="AlphaFoldDB" id="A0A9P8QCJ3"/>
<evidence type="ECO:0000313" key="2">
    <source>
        <dbReference type="Proteomes" id="UP000774326"/>
    </source>
</evidence>
<gene>
    <name evidence="1" type="ORF">WICPIJ_001048</name>
</gene>